<dbReference type="EMBL" id="DF977449">
    <property type="protein sequence ID" value="GAP83074.2"/>
    <property type="molecule type" value="Genomic_DNA"/>
</dbReference>
<keyword evidence="3" id="KW-1185">Reference proteome</keyword>
<proteinExistence type="predicted"/>
<feature type="domain" description="PD-(D/E)XK nuclease-like" evidence="1">
    <location>
        <begin position="104"/>
        <end position="318"/>
    </location>
</feature>
<dbReference type="GO" id="GO:0032259">
    <property type="term" value="P:methylation"/>
    <property type="evidence" value="ECO:0007669"/>
    <property type="project" value="UniProtKB-KW"/>
</dbReference>
<evidence type="ECO:0000313" key="3">
    <source>
        <dbReference type="Proteomes" id="UP000054516"/>
    </source>
</evidence>
<organism evidence="2">
    <name type="scientific">Rosellinia necatrix</name>
    <name type="common">White root-rot fungus</name>
    <dbReference type="NCBI Taxonomy" id="77044"/>
    <lineage>
        <taxon>Eukaryota</taxon>
        <taxon>Fungi</taxon>
        <taxon>Dikarya</taxon>
        <taxon>Ascomycota</taxon>
        <taxon>Pezizomycotina</taxon>
        <taxon>Sordariomycetes</taxon>
        <taxon>Xylariomycetidae</taxon>
        <taxon>Xylariales</taxon>
        <taxon>Xylariaceae</taxon>
        <taxon>Rosellinia</taxon>
    </lineage>
</organism>
<keyword evidence="2" id="KW-0808">Transferase</keyword>
<sequence>MTLARLHLEVHVVKEERMKKTVNVSLSTNLIKTRSSLSLLETPIEIDNFQDQVSAELPEDIQILHRQVYLAGRFLQNIIPYEVRDEVMAAVGDIYPPSCFRQPDQAHQTPGAVAKTKATHAALRKIMKAAARSTSHGRHEGAWNMCVHWPILDLVFEEEEHVQEITTRAEAIASATIEGHSIPEWHDDADSAHELACTVSVSSSSAGTTNTTGIADKTEKSVRIHSRGDSEKVDFVLVMDLPSTLPLKQSIRTLITAVNRLRTNPPPPQVNQTTYAPILESPIAVSIQTKTAASAEDALLQLGIWHAAWHKRLHYLRGHLAEMSP</sequence>
<dbReference type="OrthoDB" id="5244165at2759"/>
<evidence type="ECO:0000259" key="1">
    <source>
        <dbReference type="Pfam" id="PF20516"/>
    </source>
</evidence>
<reference evidence="2" key="1">
    <citation type="submission" date="2016-03" db="EMBL/GenBank/DDBJ databases">
        <title>Draft genome sequence of Rosellinia necatrix.</title>
        <authorList>
            <person name="Kanematsu S."/>
        </authorList>
    </citation>
    <scope>NUCLEOTIDE SEQUENCE [LARGE SCALE GENOMIC DNA]</scope>
    <source>
        <strain evidence="2">W97</strain>
    </source>
</reference>
<gene>
    <name evidence="2" type="ORF">SAMD00023353_0400700</name>
</gene>
<accession>A0A1S7UIL8</accession>
<dbReference type="InterPro" id="IPR046797">
    <property type="entry name" value="PDDEXK_12"/>
</dbReference>
<dbReference type="AlphaFoldDB" id="A0A1S7UIL8"/>
<name>A0A1S7UIL8_ROSNE</name>
<keyword evidence="2" id="KW-0489">Methyltransferase</keyword>
<dbReference type="Proteomes" id="UP000054516">
    <property type="component" value="Unassembled WGS sequence"/>
</dbReference>
<evidence type="ECO:0000313" key="2">
    <source>
        <dbReference type="EMBL" id="GAP83074.2"/>
    </source>
</evidence>
<dbReference type="GO" id="GO:0008168">
    <property type="term" value="F:methyltransferase activity"/>
    <property type="evidence" value="ECO:0007669"/>
    <property type="project" value="UniProtKB-KW"/>
</dbReference>
<protein>
    <submittedName>
        <fullName evidence="2">Putative methyltransferase type 11</fullName>
    </submittedName>
</protein>
<dbReference type="Pfam" id="PF20516">
    <property type="entry name" value="PDDEXK_12"/>
    <property type="match status" value="1"/>
</dbReference>